<evidence type="ECO:0000313" key="2">
    <source>
        <dbReference type="Proteomes" id="UP000003294"/>
    </source>
</evidence>
<evidence type="ECO:0000313" key="1">
    <source>
        <dbReference type="EMBL" id="EEZ71550.1"/>
    </source>
</evidence>
<sequence>MDKIYIISFFVDNLNISLFISTKLSTKFLLFTCRLKHLLLLQ</sequence>
<reference evidence="1 2" key="1">
    <citation type="submission" date="2009-10" db="EMBL/GenBank/DDBJ databases">
        <authorList>
            <person name="Weinstock G."/>
            <person name="Sodergren E."/>
            <person name="Clifton S."/>
            <person name="Fulton L."/>
            <person name="Fulton B."/>
            <person name="Courtney L."/>
            <person name="Fronick C."/>
            <person name="Harrison M."/>
            <person name="Strong C."/>
            <person name="Farmer C."/>
            <person name="Delahaunty K."/>
            <person name="Markovic C."/>
            <person name="Hall O."/>
            <person name="Minx P."/>
            <person name="Tomlinson C."/>
            <person name="Mitreva M."/>
            <person name="Nelson J."/>
            <person name="Hou S."/>
            <person name="Wollam A."/>
            <person name="Pepin K.H."/>
            <person name="Johnson M."/>
            <person name="Bhonagiri V."/>
            <person name="Nash W.E."/>
            <person name="Warren W."/>
            <person name="Chinwalla A."/>
            <person name="Mardis E.R."/>
            <person name="Wilson R.K."/>
        </authorList>
    </citation>
    <scope>NUCLEOTIDE SEQUENCE [LARGE SCALE GENOMIC DNA]</scope>
    <source>
        <strain evidence="1 2">ATCC 14685</strain>
    </source>
</reference>
<proteinExistence type="predicted"/>
<accession>D0W402</accession>
<organism evidence="1 2">
    <name type="scientific">Neisseria cinerea ATCC 14685</name>
    <dbReference type="NCBI Taxonomy" id="546262"/>
    <lineage>
        <taxon>Bacteria</taxon>
        <taxon>Pseudomonadati</taxon>
        <taxon>Pseudomonadota</taxon>
        <taxon>Betaproteobacteria</taxon>
        <taxon>Neisseriales</taxon>
        <taxon>Neisseriaceae</taxon>
        <taxon>Neisseria</taxon>
    </lineage>
</organism>
<comment type="caution">
    <text evidence="1">The sequence shown here is derived from an EMBL/GenBank/DDBJ whole genome shotgun (WGS) entry which is preliminary data.</text>
</comment>
<dbReference type="AlphaFoldDB" id="D0W402"/>
<dbReference type="Proteomes" id="UP000003294">
    <property type="component" value="Unassembled WGS sequence"/>
</dbReference>
<dbReference type="EMBL" id="ACDY02000007">
    <property type="protein sequence ID" value="EEZ71550.1"/>
    <property type="molecule type" value="Genomic_DNA"/>
</dbReference>
<protein>
    <submittedName>
        <fullName evidence="1">Uncharacterized protein</fullName>
    </submittedName>
</protein>
<dbReference type="STRING" id="546262.NEICINOT_04394"/>
<name>D0W402_NEICI</name>
<gene>
    <name evidence="1" type="ORF">NEICINOT_04394</name>
</gene>